<dbReference type="AlphaFoldDB" id="A0A7I8XET3"/>
<dbReference type="Proteomes" id="UP000582659">
    <property type="component" value="Unassembled WGS sequence"/>
</dbReference>
<evidence type="ECO:0000313" key="3">
    <source>
        <dbReference type="Proteomes" id="UP000659654"/>
    </source>
</evidence>
<sequence length="314" mass="35004">MLCKSLCFFLLFTAAAATISDGFYQHILENFGKEIAETVARKDVGEKGSFGGGESVGPIRQNKIPIVFAHGQTRLAGYLNYILTNFLDNGYTFDELYATTYGTNVTLENYFSDKVHCHYIKALRWLLEAVLSYTQHEQIDVIAFSMGAGMIRKAILGGQCVETKEDLGEPLTHKIRNYISVVGVQRGLAKCDKVKEYIPLCNENNGLFCDSDYNKDINDVKSGYEATERIVAIESTADDLLAATTSCEANAATFRGVNELYTLHNLDHREATWFLGEMIYNVSQELPLMDLEKISEIAGKNARIISDRDLGIVQ</sequence>
<reference evidence="2" key="1">
    <citation type="submission" date="2020-09" db="EMBL/GenBank/DDBJ databases">
        <authorList>
            <person name="Kikuchi T."/>
        </authorList>
    </citation>
    <scope>NUCLEOTIDE SEQUENCE</scope>
    <source>
        <strain evidence="2">Ka4C1</strain>
    </source>
</reference>
<dbReference type="Gene3D" id="3.40.50.1820">
    <property type="entry name" value="alpha/beta hydrolase"/>
    <property type="match status" value="1"/>
</dbReference>
<keyword evidence="3" id="KW-1185">Reference proteome</keyword>
<dbReference type="Proteomes" id="UP000659654">
    <property type="component" value="Unassembled WGS sequence"/>
</dbReference>
<name>A0A7I8XET3_BURXY</name>
<protein>
    <submittedName>
        <fullName evidence="2">(pine wood nematode) hypothetical protein</fullName>
    </submittedName>
</protein>
<dbReference type="OrthoDB" id="5853720at2759"/>
<keyword evidence="1" id="KW-0732">Signal</keyword>
<dbReference type="PANTHER" id="PTHR32015">
    <property type="entry name" value="FASTING INDUCED LIPASE"/>
    <property type="match status" value="1"/>
</dbReference>
<evidence type="ECO:0000256" key="1">
    <source>
        <dbReference type="SAM" id="SignalP"/>
    </source>
</evidence>
<comment type="caution">
    <text evidence="2">The sequence shown here is derived from an EMBL/GenBank/DDBJ whole genome shotgun (WGS) entry which is preliminary data.</text>
</comment>
<organism evidence="2 3">
    <name type="scientific">Bursaphelenchus xylophilus</name>
    <name type="common">Pinewood nematode worm</name>
    <name type="synonym">Aphelenchoides xylophilus</name>
    <dbReference type="NCBI Taxonomy" id="6326"/>
    <lineage>
        <taxon>Eukaryota</taxon>
        <taxon>Metazoa</taxon>
        <taxon>Ecdysozoa</taxon>
        <taxon>Nematoda</taxon>
        <taxon>Chromadorea</taxon>
        <taxon>Rhabditida</taxon>
        <taxon>Tylenchina</taxon>
        <taxon>Tylenchomorpha</taxon>
        <taxon>Aphelenchoidea</taxon>
        <taxon>Aphelenchoididae</taxon>
        <taxon>Bursaphelenchus</taxon>
    </lineage>
</organism>
<dbReference type="GO" id="GO:0016042">
    <property type="term" value="P:lipid catabolic process"/>
    <property type="evidence" value="ECO:0007669"/>
    <property type="project" value="InterPro"/>
</dbReference>
<dbReference type="InterPro" id="IPR002918">
    <property type="entry name" value="Lipase_EstA/Esterase_EstB"/>
</dbReference>
<dbReference type="InterPro" id="IPR029058">
    <property type="entry name" value="AB_hydrolase_fold"/>
</dbReference>
<proteinExistence type="predicted"/>
<dbReference type="GO" id="GO:0016298">
    <property type="term" value="F:lipase activity"/>
    <property type="evidence" value="ECO:0007669"/>
    <property type="project" value="TreeGrafter"/>
</dbReference>
<dbReference type="PANTHER" id="PTHR32015:SF3">
    <property type="entry name" value="TRIACYLGLYCEROL LIPASE"/>
    <property type="match status" value="1"/>
</dbReference>
<dbReference type="Pfam" id="PF01674">
    <property type="entry name" value="Lipase_2"/>
    <property type="match status" value="1"/>
</dbReference>
<dbReference type="SUPFAM" id="SSF53474">
    <property type="entry name" value="alpha/beta-Hydrolases"/>
    <property type="match status" value="1"/>
</dbReference>
<evidence type="ECO:0000313" key="2">
    <source>
        <dbReference type="EMBL" id="CAD5224329.1"/>
    </source>
</evidence>
<accession>A0A7I8XET3</accession>
<gene>
    <name evidence="2" type="ORF">BXYJ_LOCUS7989</name>
</gene>
<dbReference type="SMR" id="A0A7I8XET3"/>
<feature type="chain" id="PRO_5035412598" evidence="1">
    <location>
        <begin position="18"/>
        <end position="314"/>
    </location>
</feature>
<dbReference type="EMBL" id="CAJFDI010000004">
    <property type="protein sequence ID" value="CAD5224329.1"/>
    <property type="molecule type" value="Genomic_DNA"/>
</dbReference>
<dbReference type="EMBL" id="CAJFCV020000004">
    <property type="protein sequence ID" value="CAG9113089.1"/>
    <property type="molecule type" value="Genomic_DNA"/>
</dbReference>
<feature type="signal peptide" evidence="1">
    <location>
        <begin position="1"/>
        <end position="17"/>
    </location>
</feature>